<dbReference type="InterPro" id="IPR013630">
    <property type="entry name" value="Methyltransf_Zn-bd_dom_put"/>
</dbReference>
<reference evidence="3" key="1">
    <citation type="submission" date="2022-06" db="EMBL/GenBank/DDBJ databases">
        <title>Sneathiella actinostolidae sp. nov., isolated from a sea anemonein the Western Pacific Ocean.</title>
        <authorList>
            <person name="Wei M.J."/>
        </authorList>
    </citation>
    <scope>NUCLEOTIDE SEQUENCE</scope>
    <source>
        <strain evidence="3">PHK-P5</strain>
    </source>
</reference>
<feature type="domain" description="Methyltransferase putative zinc binding" evidence="1">
    <location>
        <begin position="7"/>
        <end position="68"/>
    </location>
</feature>
<sequence length="411" mass="45801">MTTALKCRFCQDNLTETFVDLGSMPLANSYLKRKDHMASEKSYPLHARVCGTCFLVQVEDAVPAEEIFSDYAYFSSYSDSWVAHAERYCEKLTDRLGLSEKSLVMEVASNDGYLLQHFVSRNIPVLGIEPAANVAKVAEAAGVKTDVAFFGTDTANRLARQGMKADLVAANNVMAHVPDINDFIEGFRIILNEKGVFTIEFPHLLNLINKTQFDTIYHEHYSYLSLLTVEKILAKRGLKVFDVEELPTHGGSLRVFACHGDNDQFTTQDGLISVRDKEKRARLDDLAGYRGFTPKVEAVRSALLDFLTSEKSKGSKVAAYGAAAKGNTLLNYCNIDAGLIDFVVDRNPEKQDTYLPGSHIPVFSPEKIWQEKPDFLLILPWNLADEISSDMAAIKDWGGRFAVPIPQLKIL</sequence>
<protein>
    <submittedName>
        <fullName evidence="3">Class I SAM-dependent methyltransferase</fullName>
    </submittedName>
</protein>
<dbReference type="InterPro" id="IPR013691">
    <property type="entry name" value="MeTrfase_14"/>
</dbReference>
<dbReference type="RefSeq" id="WP_251933220.1">
    <property type="nucleotide sequence ID" value="NZ_CP098747.1"/>
</dbReference>
<keyword evidence="3" id="KW-0808">Transferase</keyword>
<dbReference type="Gene3D" id="6.20.50.110">
    <property type="entry name" value="Methyltransferase, zinc-binding domain"/>
    <property type="match status" value="1"/>
</dbReference>
<dbReference type="InterPro" id="IPR029063">
    <property type="entry name" value="SAM-dependent_MTases_sf"/>
</dbReference>
<evidence type="ECO:0000259" key="1">
    <source>
        <dbReference type="Pfam" id="PF08421"/>
    </source>
</evidence>
<accession>A0ABY4W3N8</accession>
<keyword evidence="4" id="KW-1185">Reference proteome</keyword>
<gene>
    <name evidence="3" type="ORF">NBZ79_14305</name>
</gene>
<dbReference type="GO" id="GO:0008168">
    <property type="term" value="F:methyltransferase activity"/>
    <property type="evidence" value="ECO:0007669"/>
    <property type="project" value="UniProtKB-KW"/>
</dbReference>
<dbReference type="Pfam" id="PF08484">
    <property type="entry name" value="Methyltransf_14"/>
    <property type="match status" value="1"/>
</dbReference>
<dbReference type="Gene3D" id="3.40.50.150">
    <property type="entry name" value="Vaccinia Virus protein VP39"/>
    <property type="match status" value="1"/>
</dbReference>
<proteinExistence type="predicted"/>
<organism evidence="3 4">
    <name type="scientific">Sneathiella marina</name>
    <dbReference type="NCBI Taxonomy" id="2950108"/>
    <lineage>
        <taxon>Bacteria</taxon>
        <taxon>Pseudomonadati</taxon>
        <taxon>Pseudomonadota</taxon>
        <taxon>Alphaproteobacteria</taxon>
        <taxon>Sneathiellales</taxon>
        <taxon>Sneathiellaceae</taxon>
        <taxon>Sneathiella</taxon>
    </lineage>
</organism>
<keyword evidence="3" id="KW-0489">Methyltransferase</keyword>
<dbReference type="PANTHER" id="PTHR43861:SF5">
    <property type="entry name" value="BLL5978 PROTEIN"/>
    <property type="match status" value="1"/>
</dbReference>
<dbReference type="Gene3D" id="3.40.50.720">
    <property type="entry name" value="NAD(P)-binding Rossmann-like Domain"/>
    <property type="match status" value="1"/>
</dbReference>
<dbReference type="Pfam" id="PF13489">
    <property type="entry name" value="Methyltransf_23"/>
    <property type="match status" value="1"/>
</dbReference>
<dbReference type="Pfam" id="PF08421">
    <property type="entry name" value="Methyltransf_13"/>
    <property type="match status" value="1"/>
</dbReference>
<dbReference type="Proteomes" id="UP001056291">
    <property type="component" value="Chromosome"/>
</dbReference>
<evidence type="ECO:0000259" key="2">
    <source>
        <dbReference type="Pfam" id="PF08484"/>
    </source>
</evidence>
<dbReference type="GO" id="GO:0032259">
    <property type="term" value="P:methylation"/>
    <property type="evidence" value="ECO:0007669"/>
    <property type="project" value="UniProtKB-KW"/>
</dbReference>
<dbReference type="SUPFAM" id="SSF53335">
    <property type="entry name" value="S-adenosyl-L-methionine-dependent methyltransferases"/>
    <property type="match status" value="1"/>
</dbReference>
<dbReference type="InterPro" id="IPR038576">
    <property type="entry name" value="Methyltransf_Zn-bd_dom_put_sf"/>
</dbReference>
<evidence type="ECO:0000313" key="3">
    <source>
        <dbReference type="EMBL" id="USG60340.1"/>
    </source>
</evidence>
<dbReference type="PANTHER" id="PTHR43861">
    <property type="entry name" value="TRANS-ACONITATE 2-METHYLTRANSFERASE-RELATED"/>
    <property type="match status" value="1"/>
</dbReference>
<name>A0ABY4W3N8_9PROT</name>
<evidence type="ECO:0000313" key="4">
    <source>
        <dbReference type="Proteomes" id="UP001056291"/>
    </source>
</evidence>
<dbReference type="EMBL" id="CP098747">
    <property type="protein sequence ID" value="USG60340.1"/>
    <property type="molecule type" value="Genomic_DNA"/>
</dbReference>
<feature type="domain" description="C-methyltransferase" evidence="2">
    <location>
        <begin position="247"/>
        <end position="406"/>
    </location>
</feature>